<name>G4U4X4_9ASCO</name>
<dbReference type="GeneID" id="11341805"/>
<proteinExistence type="predicted"/>
<reference evidence="1" key="1">
    <citation type="journal article" date="2012" name="FEMS Yeast Res.">
        <title>Mitochondrial genomes of yeasts of the Yarrowia clade.</title>
        <authorList>
            <person name="Gaillardin C."/>
            <person name="Neuveglise C."/>
            <person name="Kerscher S."/>
            <person name="Nicaud J.M."/>
        </authorList>
    </citation>
    <scope>NUCLEOTIDE SEQUENCE</scope>
    <source>
        <strain evidence="1">CBS 2071</strain>
    </source>
</reference>
<accession>G4U4X4</accession>
<keyword evidence="1" id="KW-0496">Mitochondrion</keyword>
<keyword evidence="1" id="KW-0689">Ribosomal protein</keyword>
<dbReference type="AlphaFoldDB" id="G4U4X4"/>
<evidence type="ECO:0000313" key="1">
    <source>
        <dbReference type="EMBL" id="CCC29026.1"/>
    </source>
</evidence>
<gene>
    <name evidence="1" type="primary">var1</name>
</gene>
<geneLocation type="mitochondrion" evidence="1"/>
<sequence length="348" mass="42154">MSYTNKQNSNYKMNNFNYLTKNNLKQNDIMNNMDKIMDTYMVKFMLNNSKDENKLKLNNNNNNVLKEYTINLNKRNTLFNTKYNMENNNMEMMMFMYEKSSKNKLLYSYLTNFRLKRRFLKKRNRKTDMSLDLLIKHNQKSLYYMNSMSNINNNNSTYSNLEDYLNNMHKDYNMTIKPMMLKYPQMDNKMFNNFIMFRQTKKSNIMWNYYKRLFKKMKVVNHKNMSNMAMSNLKRMDNKINKINNDLPLNTMNKNRNNMLSDYLLYKRMVGFSMNFSGQYLTKKKKRKVKDYSMSKGPLYNSMSMYNNKYNNMTFNKYPGYMNVYSKSTTYNNTVAGKMGLNTKMTLV</sequence>
<dbReference type="GO" id="GO:0005840">
    <property type="term" value="C:ribosome"/>
    <property type="evidence" value="ECO:0007669"/>
    <property type="project" value="UniProtKB-KW"/>
</dbReference>
<protein>
    <submittedName>
        <fullName evidence="1">Mitochondrial ribosomal protein Var1/Rps3</fullName>
    </submittedName>
</protein>
<keyword evidence="1" id="KW-0687">Ribonucleoprotein</keyword>
<organism evidence="1">
    <name type="scientific">Yarrowia deformans</name>
    <dbReference type="NCBI Taxonomy" id="1608523"/>
    <lineage>
        <taxon>Eukaryota</taxon>
        <taxon>Fungi</taxon>
        <taxon>Dikarya</taxon>
        <taxon>Ascomycota</taxon>
        <taxon>Saccharomycotina</taxon>
        <taxon>Dipodascomycetes</taxon>
        <taxon>Dipodascales</taxon>
        <taxon>Dipodascales incertae sedis</taxon>
        <taxon>Yarrowia</taxon>
    </lineage>
</organism>
<dbReference type="RefSeq" id="YP_004927946.1">
    <property type="nucleotide sequence ID" value="NC_016130.1"/>
</dbReference>
<dbReference type="EMBL" id="FR877635">
    <property type="protein sequence ID" value="CCC29026.1"/>
    <property type="molecule type" value="Genomic_DNA"/>
</dbReference>